<dbReference type="KEGG" id="drg:H9K76_12450"/>
<sequence length="96" mass="10507">MTSSISPSSSSSSSTPAVPDGGTVREAVQPGLRGRLRGAFAWLWDPFRATASQEDRERMRDVDAEAFTAFDVLMVTDISPVSRHREQRCRCDGECG</sequence>
<dbReference type="EMBL" id="CP060714">
    <property type="protein sequence ID" value="QNN55477.1"/>
    <property type="molecule type" value="Genomic_DNA"/>
</dbReference>
<keyword evidence="3" id="KW-1185">Reference proteome</keyword>
<proteinExistence type="predicted"/>
<dbReference type="Proteomes" id="UP000515811">
    <property type="component" value="Chromosome"/>
</dbReference>
<reference evidence="2 3" key="1">
    <citation type="submission" date="2020-08" db="EMBL/GenBank/DDBJ databases">
        <title>Genome sequence of Diaphorobacter ruginosibacter DSM 27467T.</title>
        <authorList>
            <person name="Hyun D.-W."/>
            <person name="Bae J.-W."/>
        </authorList>
    </citation>
    <scope>NUCLEOTIDE SEQUENCE [LARGE SCALE GENOMIC DNA]</scope>
    <source>
        <strain evidence="2 3">DSM 27467</strain>
    </source>
</reference>
<gene>
    <name evidence="2" type="ORF">H9K76_12450</name>
</gene>
<evidence type="ECO:0000313" key="2">
    <source>
        <dbReference type="EMBL" id="QNN55477.1"/>
    </source>
</evidence>
<feature type="compositionally biased region" description="Low complexity" evidence="1">
    <location>
        <begin position="1"/>
        <end position="14"/>
    </location>
</feature>
<feature type="region of interest" description="Disordered" evidence="1">
    <location>
        <begin position="1"/>
        <end position="25"/>
    </location>
</feature>
<dbReference type="RefSeq" id="WP_187595750.1">
    <property type="nucleotide sequence ID" value="NZ_CP060714.1"/>
</dbReference>
<protein>
    <submittedName>
        <fullName evidence="2">Uncharacterized protein</fullName>
    </submittedName>
</protein>
<organism evidence="2 3">
    <name type="scientific">Diaphorobacter ruginosibacter</name>
    <dbReference type="NCBI Taxonomy" id="1715720"/>
    <lineage>
        <taxon>Bacteria</taxon>
        <taxon>Pseudomonadati</taxon>
        <taxon>Pseudomonadota</taxon>
        <taxon>Betaproteobacteria</taxon>
        <taxon>Burkholderiales</taxon>
        <taxon>Comamonadaceae</taxon>
        <taxon>Diaphorobacter</taxon>
    </lineage>
</organism>
<accession>A0A7G9RIQ2</accession>
<name>A0A7G9RIQ2_9BURK</name>
<evidence type="ECO:0000313" key="3">
    <source>
        <dbReference type="Proteomes" id="UP000515811"/>
    </source>
</evidence>
<evidence type="ECO:0000256" key="1">
    <source>
        <dbReference type="SAM" id="MobiDB-lite"/>
    </source>
</evidence>
<dbReference type="AlphaFoldDB" id="A0A7G9RIQ2"/>